<sequence>MLKIQVDQQNSRVEALKVEISKAESGREERKLDLDMMLKVFSELTDIYKTQDQSDEMLVNRLTAVSALVLAIPNQPVRDRLWDAIAVALEVQGKRSGAQVAQQACVIKESVDAALFDVESAENAPAAAVSNQQLQVWASKGNASSPRWGSLNYNLFWCEDAANPNAALAAATQAKALKTLDPEAKGEWRVRKLPKGVNSRSGYQIHRNLIRASSKEEAAIGGIFATALSEYGSPGFVVEEVAYASPASISVFFCG</sequence>
<organism evidence="1 2">
    <name type="scientific">Chitiniphilus purpureus</name>
    <dbReference type="NCBI Taxonomy" id="2981137"/>
    <lineage>
        <taxon>Bacteria</taxon>
        <taxon>Pseudomonadati</taxon>
        <taxon>Pseudomonadota</taxon>
        <taxon>Betaproteobacteria</taxon>
        <taxon>Neisseriales</taxon>
        <taxon>Chitinibacteraceae</taxon>
        <taxon>Chitiniphilus</taxon>
    </lineage>
</organism>
<name>A0ABY6DHL4_9NEIS</name>
<dbReference type="Proteomes" id="UP001061302">
    <property type="component" value="Chromosome"/>
</dbReference>
<evidence type="ECO:0000313" key="2">
    <source>
        <dbReference type="Proteomes" id="UP001061302"/>
    </source>
</evidence>
<keyword evidence="2" id="KW-1185">Reference proteome</keyword>
<evidence type="ECO:0000313" key="1">
    <source>
        <dbReference type="EMBL" id="UXY13812.1"/>
    </source>
</evidence>
<gene>
    <name evidence="1" type="ORF">N8I74_10810</name>
</gene>
<protein>
    <submittedName>
        <fullName evidence="1">Uncharacterized protein</fullName>
    </submittedName>
</protein>
<reference evidence="1" key="1">
    <citation type="submission" date="2022-10" db="EMBL/GenBank/DDBJ databases">
        <title>Chitiniphilus purpureus sp. nov., a novel chitin-degrading bacterium isolated from crawfish pond sediment.</title>
        <authorList>
            <person name="Li K."/>
        </authorList>
    </citation>
    <scope>NUCLEOTIDE SEQUENCE</scope>
    <source>
        <strain evidence="1">CD1</strain>
    </source>
</reference>
<accession>A0ABY6DHL4</accession>
<proteinExistence type="predicted"/>
<dbReference type="EMBL" id="CP106753">
    <property type="protein sequence ID" value="UXY13812.1"/>
    <property type="molecule type" value="Genomic_DNA"/>
</dbReference>
<dbReference type="RefSeq" id="WP_263123076.1">
    <property type="nucleotide sequence ID" value="NZ_CP106753.1"/>
</dbReference>